<dbReference type="RefSeq" id="WP_255225996.1">
    <property type="nucleotide sequence ID" value="NZ_JAJEKE010000001.1"/>
</dbReference>
<feature type="transmembrane region" description="Helical" evidence="2">
    <location>
        <begin position="7"/>
        <end position="23"/>
    </location>
</feature>
<keyword evidence="2" id="KW-0812">Transmembrane</keyword>
<keyword evidence="2" id="KW-0472">Membrane</keyword>
<dbReference type="PANTHER" id="PTHR33219:SF14">
    <property type="entry name" value="PROTEIN COFACTOR ASSEMBLY OF COMPLEX C SUBUNIT B CCB3, CHLOROPLASTIC-RELATED"/>
    <property type="match status" value="1"/>
</dbReference>
<reference evidence="3 4" key="1">
    <citation type="submission" date="2021-10" db="EMBL/GenBank/DDBJ databases">
        <title>Lutispora strain m25 sp. nov., a thermophilic, non-spore-forming bacterium isolated from a lab-scale methanogenic bioreactor digesting anaerobic sludge.</title>
        <authorList>
            <person name="El Houari A."/>
            <person name="Mcdonald J."/>
        </authorList>
    </citation>
    <scope>NUCLEOTIDE SEQUENCE [LARGE SCALE GENOMIC DNA]</scope>
    <source>
        <strain evidence="4">m25</strain>
    </source>
</reference>
<feature type="transmembrane region" description="Helical" evidence="2">
    <location>
        <begin position="63"/>
        <end position="81"/>
    </location>
</feature>
<dbReference type="Proteomes" id="UP001651880">
    <property type="component" value="Unassembled WGS sequence"/>
</dbReference>
<dbReference type="Pfam" id="PF02325">
    <property type="entry name" value="CCB3_YggT"/>
    <property type="match status" value="1"/>
</dbReference>
<comment type="caution">
    <text evidence="3">The sequence shown here is derived from an EMBL/GenBank/DDBJ whole genome shotgun (WGS) entry which is preliminary data.</text>
</comment>
<protein>
    <submittedName>
        <fullName evidence="3">YggT family protein</fullName>
    </submittedName>
</protein>
<gene>
    <name evidence="3" type="ORF">LJD61_00780</name>
</gene>
<dbReference type="PANTHER" id="PTHR33219">
    <property type="entry name" value="YLMG HOMOLOG PROTEIN 2, CHLOROPLASTIC"/>
    <property type="match status" value="1"/>
</dbReference>
<evidence type="ECO:0000256" key="2">
    <source>
        <dbReference type="SAM" id="Phobius"/>
    </source>
</evidence>
<organism evidence="3 4">
    <name type="scientific">Lutispora saccharofermentans</name>
    <dbReference type="NCBI Taxonomy" id="3024236"/>
    <lineage>
        <taxon>Bacteria</taxon>
        <taxon>Bacillati</taxon>
        <taxon>Bacillota</taxon>
        <taxon>Clostridia</taxon>
        <taxon>Lutisporales</taxon>
        <taxon>Lutisporaceae</taxon>
        <taxon>Lutispora</taxon>
    </lineage>
</organism>
<name>A0ABT1N9Z9_9FIRM</name>
<keyword evidence="4" id="KW-1185">Reference proteome</keyword>
<evidence type="ECO:0000256" key="1">
    <source>
        <dbReference type="ARBA" id="ARBA00010894"/>
    </source>
</evidence>
<comment type="similarity">
    <text evidence="1">Belongs to the YggT family.</text>
</comment>
<sequence>MGKFFSIIYILMFIRIALSWIRVSPYNKAVNIIYQLTDPLLDPFQRMIDRLGINTGMIDFSPLIAYLVFNFLETLIIKILWKL</sequence>
<dbReference type="EMBL" id="JAJEKE010000001">
    <property type="protein sequence ID" value="MCQ1528087.1"/>
    <property type="molecule type" value="Genomic_DNA"/>
</dbReference>
<evidence type="ECO:0000313" key="4">
    <source>
        <dbReference type="Proteomes" id="UP001651880"/>
    </source>
</evidence>
<accession>A0ABT1N9Z9</accession>
<evidence type="ECO:0000313" key="3">
    <source>
        <dbReference type="EMBL" id="MCQ1528087.1"/>
    </source>
</evidence>
<proteinExistence type="inferred from homology"/>
<dbReference type="InterPro" id="IPR003425">
    <property type="entry name" value="CCB3/YggT"/>
</dbReference>
<keyword evidence="2" id="KW-1133">Transmembrane helix</keyword>